<dbReference type="Proteomes" id="UP000547458">
    <property type="component" value="Unassembled WGS sequence"/>
</dbReference>
<proteinExistence type="inferred from homology"/>
<comment type="caution">
    <text evidence="5">The sequence shown here is derived from an EMBL/GenBank/DDBJ whole genome shotgun (WGS) entry which is preliminary data.</text>
</comment>
<dbReference type="Pfam" id="PF01420">
    <property type="entry name" value="Methylase_S"/>
    <property type="match status" value="1"/>
</dbReference>
<evidence type="ECO:0000259" key="4">
    <source>
        <dbReference type="Pfam" id="PF01420"/>
    </source>
</evidence>
<dbReference type="EMBL" id="JAATJL010000001">
    <property type="protein sequence ID" value="NJC23983.1"/>
    <property type="molecule type" value="Genomic_DNA"/>
</dbReference>
<keyword evidence="5" id="KW-0378">Hydrolase</keyword>
<dbReference type="GO" id="GO:0009307">
    <property type="term" value="P:DNA restriction-modification system"/>
    <property type="evidence" value="ECO:0007669"/>
    <property type="project" value="UniProtKB-KW"/>
</dbReference>
<evidence type="ECO:0000256" key="2">
    <source>
        <dbReference type="ARBA" id="ARBA00022747"/>
    </source>
</evidence>
<gene>
    <name evidence="5" type="ORF">BJ994_003059</name>
</gene>
<dbReference type="AlphaFoldDB" id="A0A846RL93"/>
<keyword evidence="2" id="KW-0680">Restriction system</keyword>
<accession>A0A846RL93</accession>
<organism evidence="5 6">
    <name type="scientific">Arthrobacter pigmenti</name>
    <dbReference type="NCBI Taxonomy" id="271432"/>
    <lineage>
        <taxon>Bacteria</taxon>
        <taxon>Bacillati</taxon>
        <taxon>Actinomycetota</taxon>
        <taxon>Actinomycetes</taxon>
        <taxon>Micrococcales</taxon>
        <taxon>Micrococcaceae</taxon>
        <taxon>Arthrobacter</taxon>
    </lineage>
</organism>
<sequence>MKMVPLGEVARFIRGITFKPTDLEPPSEGNIDCFRTRNVQLRLDESDVWSIPSSFLKRQEQLLREADILISSANSWNLVGRCCWIPALSRPTTFGGFVTALRGDPKVVEARYLFHWFSSVPIQEKLRSFGNQTTNISNLDLKRAGNLPTPLPPLDEQRRIAAILDKADELRSKRREALDHLDALTQSIFNEMFGDPTQNSRFPQIRLENLLEGVDSGQSPVCEDRPAADEEWSVLKLGAVTKMIYDPAQNKALLSTPDPRHEVRAGDVLFSRKNTREHVAAVAFVRKTPPRRLLPDLIFRLKIRTPAQITPEYLQAVLAHPRKRKQVQGLAGGSAGSMPNISKSKLLTVSIPVPLRQSQMEFTNRVAAVERLKDHHRTQLAHLDTLFASLQHRAFKGEL</sequence>
<dbReference type="CDD" id="cd17252">
    <property type="entry name" value="RMtype1_S_EcoKI-TRD1-CR1_like"/>
    <property type="match status" value="1"/>
</dbReference>
<dbReference type="EC" id="3.1.21.3" evidence="5"/>
<evidence type="ECO:0000313" key="5">
    <source>
        <dbReference type="EMBL" id="NJC23983.1"/>
    </source>
</evidence>
<keyword evidence="6" id="KW-1185">Reference proteome</keyword>
<dbReference type="InterPro" id="IPR000055">
    <property type="entry name" value="Restrct_endonuc_typeI_TRD"/>
</dbReference>
<name>A0A846RL93_9MICC</name>
<evidence type="ECO:0000313" key="6">
    <source>
        <dbReference type="Proteomes" id="UP000547458"/>
    </source>
</evidence>
<feature type="domain" description="Type I restriction modification DNA specificity" evidence="4">
    <location>
        <begin position="2"/>
        <end position="175"/>
    </location>
</feature>
<evidence type="ECO:0000256" key="3">
    <source>
        <dbReference type="ARBA" id="ARBA00023125"/>
    </source>
</evidence>
<dbReference type="Gene3D" id="3.90.220.20">
    <property type="entry name" value="DNA methylase specificity domains"/>
    <property type="match status" value="2"/>
</dbReference>
<dbReference type="InterPro" id="IPR052021">
    <property type="entry name" value="Type-I_RS_S_subunit"/>
</dbReference>
<dbReference type="SUPFAM" id="SSF116734">
    <property type="entry name" value="DNA methylase specificity domain"/>
    <property type="match status" value="2"/>
</dbReference>
<keyword evidence="3" id="KW-0238">DNA-binding</keyword>
<dbReference type="InterPro" id="IPR044946">
    <property type="entry name" value="Restrct_endonuc_typeI_TRD_sf"/>
</dbReference>
<dbReference type="PANTHER" id="PTHR30408">
    <property type="entry name" value="TYPE-1 RESTRICTION ENZYME ECOKI SPECIFICITY PROTEIN"/>
    <property type="match status" value="1"/>
</dbReference>
<reference evidence="5 6" key="1">
    <citation type="submission" date="2020-03" db="EMBL/GenBank/DDBJ databases">
        <title>Sequencing the genomes of 1000 actinobacteria strains.</title>
        <authorList>
            <person name="Klenk H.-P."/>
        </authorList>
    </citation>
    <scope>NUCLEOTIDE SEQUENCE [LARGE SCALE GENOMIC DNA]</scope>
    <source>
        <strain evidence="5 6">DSM 16403</strain>
    </source>
</reference>
<dbReference type="GO" id="GO:0009035">
    <property type="term" value="F:type I site-specific deoxyribonuclease activity"/>
    <property type="evidence" value="ECO:0007669"/>
    <property type="project" value="UniProtKB-EC"/>
</dbReference>
<evidence type="ECO:0000256" key="1">
    <source>
        <dbReference type="ARBA" id="ARBA00010923"/>
    </source>
</evidence>
<protein>
    <submittedName>
        <fullName evidence="5">Type I restriction enzyme S subunit</fullName>
        <ecNumber evidence="5">3.1.21.3</ecNumber>
    </submittedName>
</protein>
<dbReference type="PANTHER" id="PTHR30408:SF12">
    <property type="entry name" value="TYPE I RESTRICTION ENZYME MJAVIII SPECIFICITY SUBUNIT"/>
    <property type="match status" value="1"/>
</dbReference>
<dbReference type="GO" id="GO:0003677">
    <property type="term" value="F:DNA binding"/>
    <property type="evidence" value="ECO:0007669"/>
    <property type="project" value="UniProtKB-KW"/>
</dbReference>
<comment type="similarity">
    <text evidence="1">Belongs to the type-I restriction system S methylase family.</text>
</comment>